<dbReference type="Gene3D" id="3.40.640.10">
    <property type="entry name" value="Type I PLP-dependent aspartate aminotransferase-like (Major domain)"/>
    <property type="match status" value="1"/>
</dbReference>
<evidence type="ECO:0000313" key="8">
    <source>
        <dbReference type="EMBL" id="SEQ09498.1"/>
    </source>
</evidence>
<organism evidence="8 9">
    <name type="scientific">Piscibacillus halophilus</name>
    <dbReference type="NCBI Taxonomy" id="571933"/>
    <lineage>
        <taxon>Bacteria</taxon>
        <taxon>Bacillati</taxon>
        <taxon>Bacillota</taxon>
        <taxon>Bacilli</taxon>
        <taxon>Bacillales</taxon>
        <taxon>Bacillaceae</taxon>
        <taxon>Piscibacillus</taxon>
    </lineage>
</organism>
<dbReference type="Pfam" id="PF01276">
    <property type="entry name" value="OKR_DC_1"/>
    <property type="match status" value="1"/>
</dbReference>
<keyword evidence="3" id="KW-0210">Decarboxylase</keyword>
<dbReference type="PANTHER" id="PTHR43277">
    <property type="entry name" value="ARGININE DECARBOXYLASE"/>
    <property type="match status" value="1"/>
</dbReference>
<dbReference type="CDD" id="cd00615">
    <property type="entry name" value="Orn_deC_like"/>
    <property type="match status" value="1"/>
</dbReference>
<dbReference type="InterPro" id="IPR000310">
    <property type="entry name" value="Orn/Lys/Arg_deCO2ase_major_dom"/>
</dbReference>
<keyword evidence="9" id="KW-1185">Reference proteome</keyword>
<evidence type="ECO:0000256" key="4">
    <source>
        <dbReference type="ARBA" id="ARBA00022898"/>
    </source>
</evidence>
<dbReference type="STRING" id="571933.SAMN05216362_106107"/>
<evidence type="ECO:0000256" key="5">
    <source>
        <dbReference type="ARBA" id="ARBA00023239"/>
    </source>
</evidence>
<sequence length="470" mass="52869">MNQNQAPLYEALVEHIKNNPTSFHVPGHKNGHVFDEAAQNFRQILPYDLTELPDLDDLHQPDGVIKRAEQLAADLYQTDYTFFLVNGTTVGNLAMILSVCGPGDQIIVQRNSHKSIFNALELAGGKPIVVAPSYDNRTQRYSHLESAYIEQAIEEYPEAKAIVLSYPDYFGTTYDITSIMEVAHRHQVPVLVDEAHGAHFPLSHQFPMSAIEAGADIVVHSAHKTLPAMTMGSFLHIKNRHVSYETVKYFLQVLQSSSPSYPIMASLDLARKFAAHLNEEKVQAIIKDIDKMRVALNEVPSINVIPVKEGIDDPLKITITSDVMDITQLEAALHRLYVYPEMVQNNQLLLVAGLQPQANSMDWIQLKDLEFNLKEPIKHGTIMEQPNVQAFDKSYVELRDLKSKWVSWDKALGEISAHPVIPYPPGIPVLLKGELIQPYHVDAIQKTLSKGQYIQYPGDRLFRGIEILTE</sequence>
<dbReference type="AlphaFoldDB" id="A0A1H9D9Q6"/>
<evidence type="ECO:0000256" key="1">
    <source>
        <dbReference type="ARBA" id="ARBA00001933"/>
    </source>
</evidence>
<dbReference type="Gene3D" id="3.90.105.10">
    <property type="entry name" value="Molybdopterin biosynthesis moea protein, domain 2"/>
    <property type="match status" value="1"/>
</dbReference>
<keyword evidence="5" id="KW-0456">Lyase</keyword>
<dbReference type="RefSeq" id="WP_177176332.1">
    <property type="nucleotide sequence ID" value="NZ_FOES01000006.1"/>
</dbReference>
<dbReference type="Pfam" id="PF03711">
    <property type="entry name" value="OKR_DC_1_C"/>
    <property type="match status" value="1"/>
</dbReference>
<dbReference type="PANTHER" id="PTHR43277:SF3">
    <property type="entry name" value="DECARBOXYLASE, PUTATIVE-RELATED"/>
    <property type="match status" value="1"/>
</dbReference>
<gene>
    <name evidence="8" type="ORF">SAMN05216362_106107</name>
</gene>
<accession>A0A1H9D9Q6</accession>
<protein>
    <submittedName>
        <fullName evidence="8">Lysine decarboxylase</fullName>
    </submittedName>
</protein>
<dbReference type="GO" id="GO:0016831">
    <property type="term" value="F:carboxy-lyase activity"/>
    <property type="evidence" value="ECO:0007669"/>
    <property type="project" value="UniProtKB-KW"/>
</dbReference>
<dbReference type="InterPro" id="IPR015424">
    <property type="entry name" value="PyrdxlP-dep_Trfase"/>
</dbReference>
<evidence type="ECO:0000256" key="3">
    <source>
        <dbReference type="ARBA" id="ARBA00022793"/>
    </source>
</evidence>
<comment type="similarity">
    <text evidence="2">Belongs to the Orn/Lys/Arg decarboxylase class-I family.</text>
</comment>
<evidence type="ECO:0000259" key="7">
    <source>
        <dbReference type="Pfam" id="PF03711"/>
    </source>
</evidence>
<feature type="domain" description="Orn/Lys/Arg decarboxylase C-terminal" evidence="7">
    <location>
        <begin position="391"/>
        <end position="438"/>
    </location>
</feature>
<dbReference type="EMBL" id="FOES01000006">
    <property type="protein sequence ID" value="SEQ09498.1"/>
    <property type="molecule type" value="Genomic_DNA"/>
</dbReference>
<name>A0A1H9D9Q6_9BACI</name>
<feature type="domain" description="Orn/Lys/Arg decarboxylases family 1 pyridoxal-P attachment site" evidence="6">
    <location>
        <begin position="7"/>
        <end position="304"/>
    </location>
</feature>
<evidence type="ECO:0000259" key="6">
    <source>
        <dbReference type="Pfam" id="PF01276"/>
    </source>
</evidence>
<dbReference type="InterPro" id="IPR036633">
    <property type="entry name" value="Prn/Lys/Arg_de-COase_C_sf"/>
</dbReference>
<comment type="cofactor">
    <cofactor evidence="1">
        <name>pyridoxal 5'-phosphate</name>
        <dbReference type="ChEBI" id="CHEBI:597326"/>
    </cofactor>
</comment>
<dbReference type="InterPro" id="IPR015421">
    <property type="entry name" value="PyrdxlP-dep_Trfase_major"/>
</dbReference>
<proteinExistence type="inferred from homology"/>
<reference evidence="8 9" key="1">
    <citation type="submission" date="2016-10" db="EMBL/GenBank/DDBJ databases">
        <authorList>
            <person name="de Groot N.N."/>
        </authorList>
    </citation>
    <scope>NUCLEOTIDE SEQUENCE [LARGE SCALE GENOMIC DNA]</scope>
    <source>
        <strain evidence="8 9">DSM 21633</strain>
    </source>
</reference>
<dbReference type="InterPro" id="IPR008286">
    <property type="entry name" value="Prn/Lys/Arg_de-COase_C"/>
</dbReference>
<evidence type="ECO:0000256" key="2">
    <source>
        <dbReference type="ARBA" id="ARBA00010671"/>
    </source>
</evidence>
<dbReference type="InterPro" id="IPR052357">
    <property type="entry name" value="Orn_Lys_Arg_decarboxylase-I"/>
</dbReference>
<dbReference type="SUPFAM" id="SSF55904">
    <property type="entry name" value="Ornithine decarboxylase C-terminal domain"/>
    <property type="match status" value="1"/>
</dbReference>
<keyword evidence="4" id="KW-0663">Pyridoxal phosphate</keyword>
<dbReference type="SUPFAM" id="SSF53383">
    <property type="entry name" value="PLP-dependent transferases"/>
    <property type="match status" value="1"/>
</dbReference>
<evidence type="ECO:0000313" key="9">
    <source>
        <dbReference type="Proteomes" id="UP000199427"/>
    </source>
</evidence>
<dbReference type="Proteomes" id="UP000199427">
    <property type="component" value="Unassembled WGS sequence"/>
</dbReference>